<dbReference type="Gene3D" id="3.30.565.10">
    <property type="entry name" value="Histidine kinase-like ATPase, C-terminal domain"/>
    <property type="match status" value="1"/>
</dbReference>
<evidence type="ECO:0000256" key="7">
    <source>
        <dbReference type="ARBA" id="ARBA00022679"/>
    </source>
</evidence>
<evidence type="ECO:0000259" key="16">
    <source>
        <dbReference type="PROSITE" id="PS50109"/>
    </source>
</evidence>
<evidence type="ECO:0000259" key="17">
    <source>
        <dbReference type="PROSITE" id="PS50885"/>
    </source>
</evidence>
<dbReference type="InterPro" id="IPR003594">
    <property type="entry name" value="HATPase_dom"/>
</dbReference>
<feature type="domain" description="HAMP" evidence="17">
    <location>
        <begin position="361"/>
        <end position="413"/>
    </location>
</feature>
<dbReference type="SMART" id="SM00387">
    <property type="entry name" value="HATPase_c"/>
    <property type="match status" value="1"/>
</dbReference>
<dbReference type="SMART" id="SM00388">
    <property type="entry name" value="HisKA"/>
    <property type="match status" value="1"/>
</dbReference>
<dbReference type="GO" id="GO:0000155">
    <property type="term" value="F:phosphorelay sensor kinase activity"/>
    <property type="evidence" value="ECO:0007669"/>
    <property type="project" value="InterPro"/>
</dbReference>
<dbReference type="PROSITE" id="PS50885">
    <property type="entry name" value="HAMP"/>
    <property type="match status" value="1"/>
</dbReference>
<evidence type="ECO:0000256" key="10">
    <source>
        <dbReference type="ARBA" id="ARBA00022777"/>
    </source>
</evidence>
<keyword evidence="10" id="KW-0418">Kinase</keyword>
<dbReference type="InterPro" id="IPR003661">
    <property type="entry name" value="HisK_dim/P_dom"/>
</dbReference>
<dbReference type="FunFam" id="1.10.287.130:FF:000049">
    <property type="entry name" value="C4-dicarboxylate transport sensor protein DctB"/>
    <property type="match status" value="1"/>
</dbReference>
<dbReference type="Gene3D" id="1.20.58.920">
    <property type="match status" value="1"/>
</dbReference>
<keyword evidence="6" id="KW-0597">Phosphoprotein</keyword>
<dbReference type="GO" id="GO:0005524">
    <property type="term" value="F:ATP binding"/>
    <property type="evidence" value="ECO:0007669"/>
    <property type="project" value="UniProtKB-KW"/>
</dbReference>
<proteinExistence type="predicted"/>
<evidence type="ECO:0000256" key="9">
    <source>
        <dbReference type="ARBA" id="ARBA00022741"/>
    </source>
</evidence>
<dbReference type="InterPro" id="IPR004358">
    <property type="entry name" value="Sig_transdc_His_kin-like_C"/>
</dbReference>
<keyword evidence="12 15" id="KW-1133">Transmembrane helix</keyword>
<dbReference type="PANTHER" id="PTHR43065:SF46">
    <property type="entry name" value="C4-DICARBOXYLATE TRANSPORT SENSOR PROTEIN DCTB"/>
    <property type="match status" value="1"/>
</dbReference>
<dbReference type="Pfam" id="PF21689">
    <property type="entry name" value="TorS_sensor_domain"/>
    <property type="match status" value="1"/>
</dbReference>
<feature type="transmembrane region" description="Helical" evidence="15">
    <location>
        <begin position="338"/>
        <end position="359"/>
    </location>
</feature>
<dbReference type="Gene3D" id="1.10.287.130">
    <property type="match status" value="1"/>
</dbReference>
<dbReference type="Pfam" id="PF02518">
    <property type="entry name" value="HATPase_c"/>
    <property type="match status" value="1"/>
</dbReference>
<accession>A0A3B0TJ86</accession>
<dbReference type="Gene3D" id="6.10.340.10">
    <property type="match status" value="1"/>
</dbReference>
<dbReference type="InterPro" id="IPR003660">
    <property type="entry name" value="HAMP_dom"/>
</dbReference>
<evidence type="ECO:0000256" key="11">
    <source>
        <dbReference type="ARBA" id="ARBA00022840"/>
    </source>
</evidence>
<sequence>MNLGLRLGIRGRLFLAFGAVAAMTVAASVIGWISYARLGDGLDRVVRTNIPAMRLVTELAEKGAAITGMAPALAVAGDEFERDRIWQVLFENLKRLDTLLGSVEEGQGTPVARADLETRVAALTSNLRELDENVRRRLWYRAQKEELAERLRWASADFLDEIEPMLDDTRFNIEVRLEQAASSIGSILISGGDGAVRQASINQQALYRINADGNLLAGLIGRAVNLPDESSLQATEFYLREVQGRVEEDIKIIAGVPGSLSLKQSLEDILAFSKGEKSLYDLRKEELETLDKGKELLQRNRQQVGELSRLIGERVRQASAVATAATGKSRQSIRQGKMLMLVTVGASLIFTGLIVWLYVGRSMVGRITRLDASMRAIADGDLDADVPVEGTDEIGDMAGSLRTFRDRLGATQAELVQAGKLAALGQLSAGIAHEINQPLAAIRHYARNGEKFLEQGRADEAKLNLLKISQLTERVRQIISRLRSMARKPGKGLNEVDLEKVVGNVLVLLEGVAHKCDAKIKTKIDARARKVLAGQVRLEQVVLNVLSNALDAVRAEPVRTILITSVRNRGMVELSIADSGSGISPDLQEQVFDPFFTTKDVGEGLGLGLSISFNIVKDFGGAMTVDKSCGGGAVFRIRLKPAAQGAAR</sequence>
<dbReference type="SUPFAM" id="SSF55874">
    <property type="entry name" value="ATPase domain of HSP90 chaperone/DNA topoisomerase II/histidine kinase"/>
    <property type="match status" value="1"/>
</dbReference>
<keyword evidence="5" id="KW-0997">Cell inner membrane</keyword>
<dbReference type="InterPro" id="IPR036890">
    <property type="entry name" value="HATPase_C_sf"/>
</dbReference>
<reference evidence="18" key="1">
    <citation type="submission" date="2018-06" db="EMBL/GenBank/DDBJ databases">
        <authorList>
            <person name="Zhirakovskaya E."/>
        </authorList>
    </citation>
    <scope>NUCLEOTIDE SEQUENCE</scope>
</reference>
<keyword evidence="14 15" id="KW-0472">Membrane</keyword>
<dbReference type="EMBL" id="UOEM01000118">
    <property type="protein sequence ID" value="VAW18731.1"/>
    <property type="molecule type" value="Genomic_DNA"/>
</dbReference>
<dbReference type="InterPro" id="IPR038188">
    <property type="entry name" value="TorS_sensor_sf"/>
</dbReference>
<evidence type="ECO:0000256" key="1">
    <source>
        <dbReference type="ARBA" id="ARBA00000085"/>
    </source>
</evidence>
<dbReference type="PRINTS" id="PR00344">
    <property type="entry name" value="BCTRLSENSOR"/>
</dbReference>
<keyword evidence="8 15" id="KW-0812">Transmembrane</keyword>
<keyword evidence="4" id="KW-1003">Cell membrane</keyword>
<feature type="transmembrane region" description="Helical" evidence="15">
    <location>
        <begin position="12"/>
        <end position="35"/>
    </location>
</feature>
<dbReference type="Pfam" id="PF00672">
    <property type="entry name" value="HAMP"/>
    <property type="match status" value="1"/>
</dbReference>
<evidence type="ECO:0000313" key="18">
    <source>
        <dbReference type="EMBL" id="VAW18731.1"/>
    </source>
</evidence>
<keyword evidence="7" id="KW-0808">Transferase</keyword>
<dbReference type="CDD" id="cd06225">
    <property type="entry name" value="HAMP"/>
    <property type="match status" value="1"/>
</dbReference>
<dbReference type="InterPro" id="IPR036097">
    <property type="entry name" value="HisK_dim/P_sf"/>
</dbReference>
<evidence type="ECO:0000256" key="3">
    <source>
        <dbReference type="ARBA" id="ARBA00012438"/>
    </source>
</evidence>
<evidence type="ECO:0000256" key="4">
    <source>
        <dbReference type="ARBA" id="ARBA00022475"/>
    </source>
</evidence>
<dbReference type="InterPro" id="IPR005467">
    <property type="entry name" value="His_kinase_dom"/>
</dbReference>
<keyword evidence="9" id="KW-0547">Nucleotide-binding</keyword>
<feature type="domain" description="Histidine kinase" evidence="16">
    <location>
        <begin position="430"/>
        <end position="643"/>
    </location>
</feature>
<evidence type="ECO:0000256" key="6">
    <source>
        <dbReference type="ARBA" id="ARBA00022553"/>
    </source>
</evidence>
<dbReference type="PROSITE" id="PS50109">
    <property type="entry name" value="HIS_KIN"/>
    <property type="match status" value="1"/>
</dbReference>
<dbReference type="AlphaFoldDB" id="A0A3B0TJ86"/>
<organism evidence="18">
    <name type="scientific">hydrothermal vent metagenome</name>
    <dbReference type="NCBI Taxonomy" id="652676"/>
    <lineage>
        <taxon>unclassified sequences</taxon>
        <taxon>metagenomes</taxon>
        <taxon>ecological metagenomes</taxon>
    </lineage>
</organism>
<dbReference type="Pfam" id="PF00512">
    <property type="entry name" value="HisKA"/>
    <property type="match status" value="1"/>
</dbReference>
<dbReference type="PANTHER" id="PTHR43065">
    <property type="entry name" value="SENSOR HISTIDINE KINASE"/>
    <property type="match status" value="1"/>
</dbReference>
<dbReference type="SMART" id="SM00304">
    <property type="entry name" value="HAMP"/>
    <property type="match status" value="1"/>
</dbReference>
<dbReference type="EC" id="2.7.13.3" evidence="3"/>
<dbReference type="CDD" id="cd00082">
    <property type="entry name" value="HisKA"/>
    <property type="match status" value="1"/>
</dbReference>
<comment type="catalytic activity">
    <reaction evidence="1">
        <text>ATP + protein L-histidine = ADP + protein N-phospho-L-histidine.</text>
        <dbReference type="EC" id="2.7.13.3"/>
    </reaction>
</comment>
<evidence type="ECO:0000256" key="5">
    <source>
        <dbReference type="ARBA" id="ARBA00022519"/>
    </source>
</evidence>
<evidence type="ECO:0000256" key="13">
    <source>
        <dbReference type="ARBA" id="ARBA00023012"/>
    </source>
</evidence>
<evidence type="ECO:0000256" key="8">
    <source>
        <dbReference type="ARBA" id="ARBA00022692"/>
    </source>
</evidence>
<dbReference type="GO" id="GO:0005886">
    <property type="term" value="C:plasma membrane"/>
    <property type="evidence" value="ECO:0007669"/>
    <property type="project" value="UniProtKB-SubCell"/>
</dbReference>
<dbReference type="SUPFAM" id="SSF47384">
    <property type="entry name" value="Homodimeric domain of signal transducing histidine kinase"/>
    <property type="match status" value="1"/>
</dbReference>
<evidence type="ECO:0000256" key="15">
    <source>
        <dbReference type="SAM" id="Phobius"/>
    </source>
</evidence>
<evidence type="ECO:0000256" key="12">
    <source>
        <dbReference type="ARBA" id="ARBA00022989"/>
    </source>
</evidence>
<dbReference type="SUPFAM" id="SSF158472">
    <property type="entry name" value="HAMP domain-like"/>
    <property type="match status" value="1"/>
</dbReference>
<evidence type="ECO:0000256" key="14">
    <source>
        <dbReference type="ARBA" id="ARBA00023136"/>
    </source>
</evidence>
<name>A0A3B0TJ86_9ZZZZ</name>
<comment type="subcellular location">
    <subcellularLocation>
        <location evidence="2">Cell inner membrane</location>
        <topology evidence="2">Multi-pass membrane protein</topology>
    </subcellularLocation>
</comment>
<evidence type="ECO:0000256" key="2">
    <source>
        <dbReference type="ARBA" id="ARBA00004429"/>
    </source>
</evidence>
<gene>
    <name evidence="18" type="ORF">MNBD_ALPHA09-1619</name>
</gene>
<keyword evidence="13" id="KW-0902">Two-component regulatory system</keyword>
<protein>
    <recommendedName>
        <fullName evidence="3">histidine kinase</fullName>
        <ecNumber evidence="3">2.7.13.3</ecNumber>
    </recommendedName>
</protein>
<keyword evidence="11" id="KW-0067">ATP-binding</keyword>